<protein>
    <submittedName>
        <fullName evidence="2">Uncharacterized protein</fullName>
    </submittedName>
</protein>
<evidence type="ECO:0000313" key="2">
    <source>
        <dbReference type="EMBL" id="MEQ2211840.1"/>
    </source>
</evidence>
<feature type="compositionally biased region" description="Polar residues" evidence="1">
    <location>
        <begin position="11"/>
        <end position="20"/>
    </location>
</feature>
<dbReference type="EMBL" id="JAHRIN010059197">
    <property type="protein sequence ID" value="MEQ2211840.1"/>
    <property type="molecule type" value="Genomic_DNA"/>
</dbReference>
<feature type="region of interest" description="Disordered" evidence="1">
    <location>
        <begin position="1"/>
        <end position="33"/>
    </location>
</feature>
<evidence type="ECO:0000256" key="1">
    <source>
        <dbReference type="SAM" id="MobiDB-lite"/>
    </source>
</evidence>
<organism evidence="2 3">
    <name type="scientific">Xenoophorus captivus</name>
    <dbReference type="NCBI Taxonomy" id="1517983"/>
    <lineage>
        <taxon>Eukaryota</taxon>
        <taxon>Metazoa</taxon>
        <taxon>Chordata</taxon>
        <taxon>Craniata</taxon>
        <taxon>Vertebrata</taxon>
        <taxon>Euteleostomi</taxon>
        <taxon>Actinopterygii</taxon>
        <taxon>Neopterygii</taxon>
        <taxon>Teleostei</taxon>
        <taxon>Neoteleostei</taxon>
        <taxon>Acanthomorphata</taxon>
        <taxon>Ovalentaria</taxon>
        <taxon>Atherinomorphae</taxon>
        <taxon>Cyprinodontiformes</taxon>
        <taxon>Goodeidae</taxon>
        <taxon>Xenoophorus</taxon>
    </lineage>
</organism>
<name>A0ABV0RUG9_9TELE</name>
<proteinExistence type="predicted"/>
<dbReference type="Proteomes" id="UP001434883">
    <property type="component" value="Unassembled WGS sequence"/>
</dbReference>
<comment type="caution">
    <text evidence="2">The sequence shown here is derived from an EMBL/GenBank/DDBJ whole genome shotgun (WGS) entry which is preliminary data.</text>
</comment>
<evidence type="ECO:0000313" key="3">
    <source>
        <dbReference type="Proteomes" id="UP001434883"/>
    </source>
</evidence>
<feature type="non-terminal residue" evidence="2">
    <location>
        <position position="1"/>
    </location>
</feature>
<sequence>LRCGPLPLRSPGSQNPSLLQMSHPAREEDRVGPERPLRRWQLLLLDTRPRPPAIRLGHPDDLALLCVMELDVPRSPAPYTWPESVFPFDHPLWCVHLAEG</sequence>
<accession>A0ABV0RUG9</accession>
<keyword evidence="3" id="KW-1185">Reference proteome</keyword>
<feature type="compositionally biased region" description="Basic and acidic residues" evidence="1">
    <location>
        <begin position="24"/>
        <end position="33"/>
    </location>
</feature>
<gene>
    <name evidence="2" type="ORF">XENOCAPTIV_018212</name>
</gene>
<reference evidence="2 3" key="1">
    <citation type="submission" date="2021-06" db="EMBL/GenBank/DDBJ databases">
        <authorList>
            <person name="Palmer J.M."/>
        </authorList>
    </citation>
    <scope>NUCLEOTIDE SEQUENCE [LARGE SCALE GENOMIC DNA]</scope>
    <source>
        <strain evidence="2 3">XC_2019</strain>
        <tissue evidence="2">Muscle</tissue>
    </source>
</reference>